<protein>
    <submittedName>
        <fullName evidence="1">Uncharacterized protein</fullName>
    </submittedName>
</protein>
<comment type="caution">
    <text evidence="1">The sequence shown here is derived from an EMBL/GenBank/DDBJ whole genome shotgun (WGS) entry which is preliminary data.</text>
</comment>
<proteinExistence type="predicted"/>
<dbReference type="Proteomes" id="UP000265520">
    <property type="component" value="Unassembled WGS sequence"/>
</dbReference>
<accession>A0A392TES0</accession>
<name>A0A392TES0_9FABA</name>
<dbReference type="EMBL" id="LXQA010564742">
    <property type="protein sequence ID" value="MCI59498.1"/>
    <property type="molecule type" value="Genomic_DNA"/>
</dbReference>
<evidence type="ECO:0000313" key="1">
    <source>
        <dbReference type="EMBL" id="MCI59498.1"/>
    </source>
</evidence>
<evidence type="ECO:0000313" key="2">
    <source>
        <dbReference type="Proteomes" id="UP000265520"/>
    </source>
</evidence>
<organism evidence="1 2">
    <name type="scientific">Trifolium medium</name>
    <dbReference type="NCBI Taxonomy" id="97028"/>
    <lineage>
        <taxon>Eukaryota</taxon>
        <taxon>Viridiplantae</taxon>
        <taxon>Streptophyta</taxon>
        <taxon>Embryophyta</taxon>
        <taxon>Tracheophyta</taxon>
        <taxon>Spermatophyta</taxon>
        <taxon>Magnoliopsida</taxon>
        <taxon>eudicotyledons</taxon>
        <taxon>Gunneridae</taxon>
        <taxon>Pentapetalae</taxon>
        <taxon>rosids</taxon>
        <taxon>fabids</taxon>
        <taxon>Fabales</taxon>
        <taxon>Fabaceae</taxon>
        <taxon>Papilionoideae</taxon>
        <taxon>50 kb inversion clade</taxon>
        <taxon>NPAAA clade</taxon>
        <taxon>Hologalegina</taxon>
        <taxon>IRL clade</taxon>
        <taxon>Trifolieae</taxon>
        <taxon>Trifolium</taxon>
    </lineage>
</organism>
<keyword evidence="2" id="KW-1185">Reference proteome</keyword>
<dbReference type="AlphaFoldDB" id="A0A392TES0"/>
<sequence>MARCAVHSATMGLLSGICVLRIMEWRGALLNQVNQDESLGVARCA</sequence>
<feature type="non-terminal residue" evidence="1">
    <location>
        <position position="45"/>
    </location>
</feature>
<reference evidence="1 2" key="1">
    <citation type="journal article" date="2018" name="Front. Plant Sci.">
        <title>Red Clover (Trifolium pratense) and Zigzag Clover (T. medium) - A Picture of Genomic Similarities and Differences.</title>
        <authorList>
            <person name="Dluhosova J."/>
            <person name="Istvanek J."/>
            <person name="Nedelnik J."/>
            <person name="Repkova J."/>
        </authorList>
    </citation>
    <scope>NUCLEOTIDE SEQUENCE [LARGE SCALE GENOMIC DNA]</scope>
    <source>
        <strain evidence="2">cv. 10/8</strain>
        <tissue evidence="1">Leaf</tissue>
    </source>
</reference>